<keyword evidence="5" id="KW-1185">Reference proteome</keyword>
<dbReference type="FunFam" id="2.30.29.30:FF:000286">
    <property type="entry name" value="PH-protein kinase domain containing protein"/>
    <property type="match status" value="1"/>
</dbReference>
<dbReference type="GO" id="GO:0005634">
    <property type="term" value="C:nucleus"/>
    <property type="evidence" value="ECO:0007669"/>
    <property type="project" value="TreeGrafter"/>
</dbReference>
<dbReference type="Pfam" id="PF00169">
    <property type="entry name" value="PH"/>
    <property type="match status" value="1"/>
</dbReference>
<evidence type="ECO:0000256" key="1">
    <source>
        <dbReference type="SAM" id="Coils"/>
    </source>
</evidence>
<dbReference type="Gene3D" id="2.30.29.30">
    <property type="entry name" value="Pleckstrin-homology domain (PH domain)/Phosphotyrosine-binding domain (PTB)"/>
    <property type="match status" value="1"/>
</dbReference>
<evidence type="ECO:0000313" key="4">
    <source>
        <dbReference type="EMBL" id="KAK2173223.1"/>
    </source>
</evidence>
<evidence type="ECO:0000256" key="2">
    <source>
        <dbReference type="SAM" id="MobiDB-lite"/>
    </source>
</evidence>
<organism evidence="4 5">
    <name type="scientific">Ridgeia piscesae</name>
    <name type="common">Tubeworm</name>
    <dbReference type="NCBI Taxonomy" id="27915"/>
    <lineage>
        <taxon>Eukaryota</taxon>
        <taxon>Metazoa</taxon>
        <taxon>Spiralia</taxon>
        <taxon>Lophotrochozoa</taxon>
        <taxon>Annelida</taxon>
        <taxon>Polychaeta</taxon>
        <taxon>Sedentaria</taxon>
        <taxon>Canalipalpata</taxon>
        <taxon>Sabellida</taxon>
        <taxon>Siboglinidae</taxon>
        <taxon>Ridgeia</taxon>
    </lineage>
</organism>
<feature type="region of interest" description="Disordered" evidence="2">
    <location>
        <begin position="551"/>
        <end position="676"/>
    </location>
</feature>
<dbReference type="CDD" id="cd13273">
    <property type="entry name" value="PH_SWAP-70"/>
    <property type="match status" value="1"/>
</dbReference>
<sequence>MAFEERKACLWHAFNALGEQGKGVGVKSQLKVLTQNIGASLGLSNAEAGLEDFRSGSAITFCDYLYYLQVELFNRLQNSSVNRQSVTKINFNKVDEICWMVCSTRYAVRGGKKLCDDDTYKLWRLFNFLAEEDDAGDLVYPVVIDKEEVELFVQKFLQIVSGSLDHAVLTAALGEACVLSFQEFLTLVESTVCQVFDPDTVSLAMGGLYEEFIVQVIKKGSLLKKGHVITNWKERWFVMTPSVLRYFTSRDEKDKKGEIYITQYCKAEPLPEKAGTKPNRFALVTEGKTYEISAPDFRTRTEWISAVKATSDQCSKTVTRQRLECRHRAKRRHQRRALLKQEEEKRQVELEQMAKTRLELESEKQARADAEARLQQEAALREAEQQRLREVEELRQQLELLLEAERQAKKDEEIVRSLQSRILEEEFEKREKLEQLKTELEGLLEEERHKREGLEEERLQHEALLTEEQLKLEQLEQERLNMDAKMEEALMKLREAERVKEDLREKMAKKEQERVFNIKVSKLVHPEPFQFVSHRGLGAFSHVILKHVPTGDAADKTSGDTSSHVVTDTDMASGDVSSSSVITDADKTTGGVITTDTDSMSDELSTDVTTDTGKTSGDDTTSVTANTDQMPPVTTDTDKTSGDESADSDEPSNDISSSVNVDKAVASNDVSPVDTKETCAALNNNVEEDNDSGTQLPPGTSCV</sequence>
<dbReference type="SUPFAM" id="SSF50729">
    <property type="entry name" value="PH domain-like"/>
    <property type="match status" value="1"/>
</dbReference>
<dbReference type="InterPro" id="IPR011993">
    <property type="entry name" value="PH-like_dom_sf"/>
</dbReference>
<accession>A0AAD9KKH2</accession>
<feature type="compositionally biased region" description="Low complexity" evidence="2">
    <location>
        <begin position="606"/>
        <end position="624"/>
    </location>
</feature>
<keyword evidence="1" id="KW-0175">Coiled coil</keyword>
<dbReference type="AlphaFoldDB" id="A0AAD9KKH2"/>
<feature type="compositionally biased region" description="Polar residues" evidence="2">
    <location>
        <begin position="625"/>
        <end position="635"/>
    </location>
</feature>
<evidence type="ECO:0000259" key="3">
    <source>
        <dbReference type="PROSITE" id="PS50003"/>
    </source>
</evidence>
<dbReference type="PANTHER" id="PTHR14383:SF5">
    <property type="entry name" value="RUN DOMAIN-CONTAINING PROTEIN"/>
    <property type="match status" value="1"/>
</dbReference>
<dbReference type="PROSITE" id="PS50003">
    <property type="entry name" value="PH_DOMAIN"/>
    <property type="match status" value="1"/>
</dbReference>
<name>A0AAD9KKH2_RIDPI</name>
<dbReference type="SMART" id="SM00233">
    <property type="entry name" value="PH"/>
    <property type="match status" value="1"/>
</dbReference>
<dbReference type="PANTHER" id="PTHR14383">
    <property type="entry name" value="SWAP-70 RECOMBINASE"/>
    <property type="match status" value="1"/>
</dbReference>
<dbReference type="InterPro" id="IPR001849">
    <property type="entry name" value="PH_domain"/>
</dbReference>
<dbReference type="InterPro" id="IPR057836">
    <property type="entry name" value="EF-hand_SWAP70_N"/>
</dbReference>
<dbReference type="GO" id="GO:0005737">
    <property type="term" value="C:cytoplasm"/>
    <property type="evidence" value="ECO:0007669"/>
    <property type="project" value="TreeGrafter"/>
</dbReference>
<comment type="caution">
    <text evidence="4">The sequence shown here is derived from an EMBL/GenBank/DDBJ whole genome shotgun (WGS) entry which is preliminary data.</text>
</comment>
<feature type="coiled-coil region" evidence="1">
    <location>
        <begin position="331"/>
        <end position="513"/>
    </location>
</feature>
<proteinExistence type="predicted"/>
<dbReference type="Pfam" id="PF25530">
    <property type="entry name" value="EF-hand_SWAP70_N"/>
    <property type="match status" value="1"/>
</dbReference>
<dbReference type="InterPro" id="IPR057837">
    <property type="entry name" value="PH_SWAP70"/>
</dbReference>
<protein>
    <recommendedName>
        <fullName evidence="3">PH domain-containing protein</fullName>
    </recommendedName>
</protein>
<evidence type="ECO:0000313" key="5">
    <source>
        <dbReference type="Proteomes" id="UP001209878"/>
    </source>
</evidence>
<gene>
    <name evidence="4" type="ORF">NP493_892g03001</name>
</gene>
<dbReference type="EMBL" id="JAODUO010000892">
    <property type="protein sequence ID" value="KAK2173223.1"/>
    <property type="molecule type" value="Genomic_DNA"/>
</dbReference>
<feature type="domain" description="PH" evidence="3">
    <location>
        <begin position="215"/>
        <end position="312"/>
    </location>
</feature>
<dbReference type="Proteomes" id="UP001209878">
    <property type="component" value="Unassembled WGS sequence"/>
</dbReference>
<reference evidence="4" key="1">
    <citation type="journal article" date="2023" name="Mol. Biol. Evol.">
        <title>Third-Generation Sequencing Reveals the Adaptive Role of the Epigenome in Three Deep-Sea Polychaetes.</title>
        <authorList>
            <person name="Perez M."/>
            <person name="Aroh O."/>
            <person name="Sun Y."/>
            <person name="Lan Y."/>
            <person name="Juniper S.K."/>
            <person name="Young C.R."/>
            <person name="Angers B."/>
            <person name="Qian P.Y."/>
        </authorList>
    </citation>
    <scope>NUCLEOTIDE SEQUENCE</scope>
    <source>
        <strain evidence="4">R07B-5</strain>
    </source>
</reference>